<reference evidence="1" key="1">
    <citation type="submission" date="2019-11" db="EMBL/GenBank/DDBJ databases">
        <title>Genome sequences of 17 halophilic strains isolated from different environments.</title>
        <authorList>
            <person name="Furrow R.E."/>
        </authorList>
    </citation>
    <scope>NUCLEOTIDE SEQUENCE</scope>
    <source>
        <strain evidence="1">22510_22_Filter</strain>
    </source>
</reference>
<dbReference type="EMBL" id="WMEU01000007">
    <property type="protein sequence ID" value="MYL55272.1"/>
    <property type="molecule type" value="Genomic_DNA"/>
</dbReference>
<gene>
    <name evidence="1" type="ORF">GLW08_18270</name>
</gene>
<dbReference type="Proteomes" id="UP000466692">
    <property type="component" value="Unassembled WGS sequence"/>
</dbReference>
<name>A0ACC7VKF0_9BACI</name>
<comment type="caution">
    <text evidence="1">The sequence shown here is derived from an EMBL/GenBank/DDBJ whole genome shotgun (WGS) entry which is preliminary data.</text>
</comment>
<organism evidence="1 2">
    <name type="scientific">Pontibacillus yanchengensis</name>
    <dbReference type="NCBI Taxonomy" id="462910"/>
    <lineage>
        <taxon>Bacteria</taxon>
        <taxon>Bacillati</taxon>
        <taxon>Bacillota</taxon>
        <taxon>Bacilli</taxon>
        <taxon>Bacillales</taxon>
        <taxon>Bacillaceae</taxon>
        <taxon>Pontibacillus</taxon>
    </lineage>
</organism>
<evidence type="ECO:0000313" key="2">
    <source>
        <dbReference type="Proteomes" id="UP000466692"/>
    </source>
</evidence>
<sequence length="886" mass="102758">MNERMVVEEWFDAYCEELKCYFVYSIQSQEVEHLVQDTFQHALHHFSSFQQHQYPKTWLFSIAHNVISQQSSEQSSNPIWKRLLSGRGKQKVPLDEETNMNDLNNDIYLAFCKLPENKREVLFLVLLMEFPFTEVAEVLQSSEKKVKNRYDIAWRALEESLPYSMHEIKEVFSKLSKTVSIPFERKEMMKQELRLEVGKHDRKPLHIKKSSNKKGMVAGVSAALILMTAVYVITDRGQSQTQSNPAENVGEENEEQQEKQSVYEFHGEIKSQPNLEYMQYAPGGELLLFVQGTEDGQYEIALQHRSEEEPTILKQIEYFNHEFRWSPNGRYIVMYRDGGEQTTSLTFIDVEKRGVMEQSFEAKLHNVNWEDEGNGLFFQEYIQSNDKEYEQITHYSLSNREEKVIASGVQDDKPYDYSIQRTSPTGIKINKLLANEGIAKDLFFEKQDDEWMKVDATSYAPYSQSFIERYLYLRDDTNVKHMSWSGNNKKVIYVEENKDTRLRSIKIWEVGEESPRLIIPEQEDIQNVRSFTWSSDNKYVLTSYTLFNWNVFNMDDLSYTSMKEATQEPVWGPDHQIAVIQSLNNQKDANDHNEGVSIYTLDNNNQLEGETIHSYNSNAGTATIYGWDDPSRLNVRFENREFDENAYLSFENKQNGWQRVAKDTINAHAFQSSVWGLDSIQRDDPYSMWEEINKTSPLPLGNGEEATVHIFANGNTTKANAPAFAYIRYDNKWFRVGRVGYKDDSIQIDTEQYTSDENREIVINGSNEVDGGFVQQTYIIGFNPTQEQGSYFKIIASIPNFQEIDVDADGDEEMVSTEGGHQLKPFTTVFYIPHFETFDRINVGDAIGSDYARLEKNGDQYVIKTGSEDDSTSTYQYRNGNLKLID</sequence>
<keyword evidence="2" id="KW-1185">Reference proteome</keyword>
<proteinExistence type="predicted"/>
<evidence type="ECO:0000313" key="1">
    <source>
        <dbReference type="EMBL" id="MYL55272.1"/>
    </source>
</evidence>
<accession>A0ACC7VKF0</accession>
<protein>
    <submittedName>
        <fullName evidence="1">Sigma-70 family RNA polymerase sigma factor</fullName>
    </submittedName>
</protein>